<evidence type="ECO:0000313" key="4">
    <source>
        <dbReference type="EMBL" id="OMJ74267.1"/>
    </source>
</evidence>
<dbReference type="OrthoDB" id="446890at2759"/>
<name>A0A1R2BBZ0_9CILI</name>
<sequence length="120" mass="14305">MSGKYIDQLVMLDTQYRSRGLEILSFPCNQFFWREYSEQETIKSYLIKRGVNFHIFEKVEINGRNACELYKYLRKNSILNGRKIGMNFCKFLVDRNGEIFGYYGMLTNPIQLINDIELHL</sequence>
<evidence type="ECO:0008006" key="6">
    <source>
        <dbReference type="Google" id="ProtNLM"/>
    </source>
</evidence>
<comment type="caution">
    <text evidence="4">The sequence shown here is derived from an EMBL/GenBank/DDBJ whole genome shotgun (WGS) entry which is preliminary data.</text>
</comment>
<dbReference type="Proteomes" id="UP000187209">
    <property type="component" value="Unassembled WGS sequence"/>
</dbReference>
<dbReference type="InterPro" id="IPR036249">
    <property type="entry name" value="Thioredoxin-like_sf"/>
</dbReference>
<dbReference type="Pfam" id="PF00255">
    <property type="entry name" value="GSHPx"/>
    <property type="match status" value="1"/>
</dbReference>
<dbReference type="EMBL" id="MPUH01000763">
    <property type="protein sequence ID" value="OMJ74267.1"/>
    <property type="molecule type" value="Genomic_DNA"/>
</dbReference>
<evidence type="ECO:0000256" key="3">
    <source>
        <dbReference type="ARBA" id="ARBA00023002"/>
    </source>
</evidence>
<dbReference type="PROSITE" id="PS51355">
    <property type="entry name" value="GLUTATHIONE_PEROXID_3"/>
    <property type="match status" value="1"/>
</dbReference>
<protein>
    <recommendedName>
        <fullName evidence="6">Glutathione peroxidase</fullName>
    </recommendedName>
</protein>
<evidence type="ECO:0000256" key="1">
    <source>
        <dbReference type="ARBA" id="ARBA00006926"/>
    </source>
</evidence>
<evidence type="ECO:0000256" key="2">
    <source>
        <dbReference type="ARBA" id="ARBA00022559"/>
    </source>
</evidence>
<comment type="similarity">
    <text evidence="1">Belongs to the glutathione peroxidase family.</text>
</comment>
<dbReference type="SUPFAM" id="SSF52833">
    <property type="entry name" value="Thioredoxin-like"/>
    <property type="match status" value="1"/>
</dbReference>
<dbReference type="AlphaFoldDB" id="A0A1R2BBZ0"/>
<keyword evidence="5" id="KW-1185">Reference proteome</keyword>
<proteinExistence type="inferred from homology"/>
<dbReference type="InterPro" id="IPR000889">
    <property type="entry name" value="Glutathione_peroxidase"/>
</dbReference>
<evidence type="ECO:0000313" key="5">
    <source>
        <dbReference type="Proteomes" id="UP000187209"/>
    </source>
</evidence>
<dbReference type="PANTHER" id="PTHR11592">
    <property type="entry name" value="GLUTATHIONE PEROXIDASE"/>
    <property type="match status" value="1"/>
</dbReference>
<dbReference type="GO" id="GO:0004601">
    <property type="term" value="F:peroxidase activity"/>
    <property type="evidence" value="ECO:0007669"/>
    <property type="project" value="UniProtKB-KW"/>
</dbReference>
<reference evidence="4 5" key="1">
    <citation type="submission" date="2016-11" db="EMBL/GenBank/DDBJ databases">
        <title>The macronuclear genome of Stentor coeruleus: a giant cell with tiny introns.</title>
        <authorList>
            <person name="Slabodnick M."/>
            <person name="Ruby J.G."/>
            <person name="Reiff S.B."/>
            <person name="Swart E.C."/>
            <person name="Gosai S."/>
            <person name="Prabakaran S."/>
            <person name="Witkowska E."/>
            <person name="Larue G.E."/>
            <person name="Fisher S."/>
            <person name="Freeman R.M."/>
            <person name="Gunawardena J."/>
            <person name="Chu W."/>
            <person name="Stover N.A."/>
            <person name="Gregory B.D."/>
            <person name="Nowacki M."/>
            <person name="Derisi J."/>
            <person name="Roy S.W."/>
            <person name="Marshall W.F."/>
            <person name="Sood P."/>
        </authorList>
    </citation>
    <scope>NUCLEOTIDE SEQUENCE [LARGE SCALE GENOMIC DNA]</scope>
    <source>
        <strain evidence="4">WM001</strain>
    </source>
</reference>
<dbReference type="PANTHER" id="PTHR11592:SF78">
    <property type="entry name" value="GLUTATHIONE PEROXIDASE"/>
    <property type="match status" value="1"/>
</dbReference>
<accession>A0A1R2BBZ0</accession>
<keyword evidence="2" id="KW-0575">Peroxidase</keyword>
<dbReference type="GO" id="GO:0006979">
    <property type="term" value="P:response to oxidative stress"/>
    <property type="evidence" value="ECO:0007669"/>
    <property type="project" value="InterPro"/>
</dbReference>
<gene>
    <name evidence="4" type="ORF">SteCoe_26857</name>
</gene>
<keyword evidence="3" id="KW-0560">Oxidoreductase</keyword>
<dbReference type="PIRSF" id="PIRSF000303">
    <property type="entry name" value="Glutathion_perox"/>
    <property type="match status" value="1"/>
</dbReference>
<dbReference type="Gene3D" id="3.40.30.10">
    <property type="entry name" value="Glutaredoxin"/>
    <property type="match status" value="1"/>
</dbReference>
<organism evidence="4 5">
    <name type="scientific">Stentor coeruleus</name>
    <dbReference type="NCBI Taxonomy" id="5963"/>
    <lineage>
        <taxon>Eukaryota</taxon>
        <taxon>Sar</taxon>
        <taxon>Alveolata</taxon>
        <taxon>Ciliophora</taxon>
        <taxon>Postciliodesmatophora</taxon>
        <taxon>Heterotrichea</taxon>
        <taxon>Heterotrichida</taxon>
        <taxon>Stentoridae</taxon>
        <taxon>Stentor</taxon>
    </lineage>
</organism>